<dbReference type="KEGG" id="dpx:DAPPUDRAFT_102273"/>
<dbReference type="AlphaFoldDB" id="E9GFX3"/>
<dbReference type="EMBL" id="GL732542">
    <property type="protein sequence ID" value="EFX81714.1"/>
    <property type="molecule type" value="Genomic_DNA"/>
</dbReference>
<dbReference type="Proteomes" id="UP000000305">
    <property type="component" value="Unassembled WGS sequence"/>
</dbReference>
<evidence type="ECO:0000313" key="1">
    <source>
        <dbReference type="EMBL" id="EFX81714.1"/>
    </source>
</evidence>
<dbReference type="InParanoid" id="E9GFX3"/>
<reference evidence="1 2" key="1">
    <citation type="journal article" date="2011" name="Science">
        <title>The ecoresponsive genome of Daphnia pulex.</title>
        <authorList>
            <person name="Colbourne J.K."/>
            <person name="Pfrender M.E."/>
            <person name="Gilbert D."/>
            <person name="Thomas W.K."/>
            <person name="Tucker A."/>
            <person name="Oakley T.H."/>
            <person name="Tokishita S."/>
            <person name="Aerts A."/>
            <person name="Arnold G.J."/>
            <person name="Basu M.K."/>
            <person name="Bauer D.J."/>
            <person name="Caceres C.E."/>
            <person name="Carmel L."/>
            <person name="Casola C."/>
            <person name="Choi J.H."/>
            <person name="Detter J.C."/>
            <person name="Dong Q."/>
            <person name="Dusheyko S."/>
            <person name="Eads B.D."/>
            <person name="Frohlich T."/>
            <person name="Geiler-Samerotte K.A."/>
            <person name="Gerlach D."/>
            <person name="Hatcher P."/>
            <person name="Jogdeo S."/>
            <person name="Krijgsveld J."/>
            <person name="Kriventseva E.V."/>
            <person name="Kultz D."/>
            <person name="Laforsch C."/>
            <person name="Lindquist E."/>
            <person name="Lopez J."/>
            <person name="Manak J.R."/>
            <person name="Muller J."/>
            <person name="Pangilinan J."/>
            <person name="Patwardhan R.P."/>
            <person name="Pitluck S."/>
            <person name="Pritham E.J."/>
            <person name="Rechtsteiner A."/>
            <person name="Rho M."/>
            <person name="Rogozin I.B."/>
            <person name="Sakarya O."/>
            <person name="Salamov A."/>
            <person name="Schaack S."/>
            <person name="Shapiro H."/>
            <person name="Shiga Y."/>
            <person name="Skalitzky C."/>
            <person name="Smith Z."/>
            <person name="Souvorov A."/>
            <person name="Sung W."/>
            <person name="Tang Z."/>
            <person name="Tsuchiya D."/>
            <person name="Tu H."/>
            <person name="Vos H."/>
            <person name="Wang M."/>
            <person name="Wolf Y.I."/>
            <person name="Yamagata H."/>
            <person name="Yamada T."/>
            <person name="Ye Y."/>
            <person name="Shaw J.R."/>
            <person name="Andrews J."/>
            <person name="Crease T.J."/>
            <person name="Tang H."/>
            <person name="Lucas S.M."/>
            <person name="Robertson H.M."/>
            <person name="Bork P."/>
            <person name="Koonin E.V."/>
            <person name="Zdobnov E.M."/>
            <person name="Grigoriev I.V."/>
            <person name="Lynch M."/>
            <person name="Boore J.L."/>
        </authorList>
    </citation>
    <scope>NUCLEOTIDE SEQUENCE [LARGE SCALE GENOMIC DNA]</scope>
</reference>
<proteinExistence type="predicted"/>
<accession>E9GFX3</accession>
<name>E9GFX3_DAPPU</name>
<keyword evidence="2" id="KW-1185">Reference proteome</keyword>
<organism evidence="1 2">
    <name type="scientific">Daphnia pulex</name>
    <name type="common">Water flea</name>
    <dbReference type="NCBI Taxonomy" id="6669"/>
    <lineage>
        <taxon>Eukaryota</taxon>
        <taxon>Metazoa</taxon>
        <taxon>Ecdysozoa</taxon>
        <taxon>Arthropoda</taxon>
        <taxon>Crustacea</taxon>
        <taxon>Branchiopoda</taxon>
        <taxon>Diplostraca</taxon>
        <taxon>Cladocera</taxon>
        <taxon>Anomopoda</taxon>
        <taxon>Daphniidae</taxon>
        <taxon>Daphnia</taxon>
    </lineage>
</organism>
<sequence length="101" mass="11314">METVSYIVRDQCGQLQHSSSQKSQRINGLVRLNFFMVVESPHGLVAANCFVINKWKVRLEAKLQEKEMSFRSLDPVPAVPILNCAGIFEVADPEVVILVLS</sequence>
<dbReference type="HOGENOM" id="CLU_2294438_0_0_1"/>
<gene>
    <name evidence="1" type="ORF">DAPPUDRAFT_102273</name>
</gene>
<evidence type="ECO:0000313" key="2">
    <source>
        <dbReference type="Proteomes" id="UP000000305"/>
    </source>
</evidence>
<protein>
    <submittedName>
        <fullName evidence="1">Uncharacterized protein</fullName>
    </submittedName>
</protein>